<dbReference type="InterPro" id="IPR050251">
    <property type="entry name" value="HpcH-HpaI_aldolase"/>
</dbReference>
<comment type="similarity">
    <text evidence="1">Belongs to the HpcH/HpaI aldolase family.</text>
</comment>
<dbReference type="GO" id="GO:0016832">
    <property type="term" value="F:aldehyde-lyase activity"/>
    <property type="evidence" value="ECO:0007669"/>
    <property type="project" value="TreeGrafter"/>
</dbReference>
<dbReference type="PANTHER" id="PTHR30502">
    <property type="entry name" value="2-KETO-3-DEOXY-L-RHAMNONATE ALDOLASE"/>
    <property type="match status" value="1"/>
</dbReference>
<keyword evidence="2" id="KW-0479">Metal-binding</keyword>
<dbReference type="InterPro" id="IPR005000">
    <property type="entry name" value="Aldolase/citrate-lyase_domain"/>
</dbReference>
<reference evidence="5" key="2">
    <citation type="journal article" date="2021" name="PeerJ">
        <title>Extensive microbial diversity within the chicken gut microbiome revealed by metagenomics and culture.</title>
        <authorList>
            <person name="Gilroy R."/>
            <person name="Ravi A."/>
            <person name="Getino M."/>
            <person name="Pursley I."/>
            <person name="Horton D.L."/>
            <person name="Alikhan N.F."/>
            <person name="Baker D."/>
            <person name="Gharbi K."/>
            <person name="Hall N."/>
            <person name="Watson M."/>
            <person name="Adriaenssens E.M."/>
            <person name="Foster-Nyarko E."/>
            <person name="Jarju S."/>
            <person name="Secka A."/>
            <person name="Antonio M."/>
            <person name="Oren A."/>
            <person name="Chaudhuri R.R."/>
            <person name="La Ragione R."/>
            <person name="Hildebrand F."/>
            <person name="Pallen M.J."/>
        </authorList>
    </citation>
    <scope>NUCLEOTIDE SEQUENCE</scope>
    <source>
        <strain evidence="5">ChiSxjej1B13-7041</strain>
    </source>
</reference>
<dbReference type="GO" id="GO:0046872">
    <property type="term" value="F:metal ion binding"/>
    <property type="evidence" value="ECO:0007669"/>
    <property type="project" value="UniProtKB-KW"/>
</dbReference>
<evidence type="ECO:0000256" key="1">
    <source>
        <dbReference type="ARBA" id="ARBA00005568"/>
    </source>
</evidence>
<dbReference type="PANTHER" id="PTHR30502:SF0">
    <property type="entry name" value="PHOSPHOENOLPYRUVATE CARBOXYLASE FAMILY PROTEIN"/>
    <property type="match status" value="1"/>
</dbReference>
<evidence type="ECO:0000259" key="4">
    <source>
        <dbReference type="Pfam" id="PF03328"/>
    </source>
</evidence>
<dbReference type="SUPFAM" id="SSF51621">
    <property type="entry name" value="Phosphoenolpyruvate/pyruvate domain"/>
    <property type="match status" value="1"/>
</dbReference>
<name>A0A9D1EKU3_9FIRM</name>
<organism evidence="5 6">
    <name type="scientific">Candidatus Egerieimonas intestinavium</name>
    <dbReference type="NCBI Taxonomy" id="2840777"/>
    <lineage>
        <taxon>Bacteria</taxon>
        <taxon>Bacillati</taxon>
        <taxon>Bacillota</taxon>
        <taxon>Clostridia</taxon>
        <taxon>Lachnospirales</taxon>
        <taxon>Lachnospiraceae</taxon>
        <taxon>Lachnospiraceae incertae sedis</taxon>
        <taxon>Candidatus Egerieimonas</taxon>
    </lineage>
</organism>
<gene>
    <name evidence="5" type="ORF">IAB98_08545</name>
</gene>
<comment type="caution">
    <text evidence="5">The sequence shown here is derived from an EMBL/GenBank/DDBJ whole genome shotgun (WGS) entry which is preliminary data.</text>
</comment>
<dbReference type="Pfam" id="PF03328">
    <property type="entry name" value="HpcH_HpaI"/>
    <property type="match status" value="1"/>
</dbReference>
<evidence type="ECO:0000313" key="5">
    <source>
        <dbReference type="EMBL" id="HIR93449.1"/>
    </source>
</evidence>
<dbReference type="InterPro" id="IPR015813">
    <property type="entry name" value="Pyrv/PenolPyrv_kinase-like_dom"/>
</dbReference>
<feature type="non-terminal residue" evidence="5">
    <location>
        <position position="204"/>
    </location>
</feature>
<dbReference type="InterPro" id="IPR040442">
    <property type="entry name" value="Pyrv_kinase-like_dom_sf"/>
</dbReference>
<keyword evidence="3" id="KW-0456">Lyase</keyword>
<accession>A0A9D1EKU3</accession>
<dbReference type="GO" id="GO:0005737">
    <property type="term" value="C:cytoplasm"/>
    <property type="evidence" value="ECO:0007669"/>
    <property type="project" value="TreeGrafter"/>
</dbReference>
<sequence>MDAWKQKLNNGTPLLGTHITMPDIHSAELLGNCGFDYLWIDMEHTQLTKKEVCDILLASRAVKHPLATFVRIPSLDPVQVKPILEMGPTGIIFPMIRSREDVELAIASCQYPPEGIRGFGPRAAIRYGLDDLHVYIKSANRSIWKLIQIETAAAYEHLDELLTVPGVDAFIIGPCDFSGAFGHLPDFCHPDVMVKIDQVIQKVK</sequence>
<dbReference type="EMBL" id="DVHU01000077">
    <property type="protein sequence ID" value="HIR93449.1"/>
    <property type="molecule type" value="Genomic_DNA"/>
</dbReference>
<proteinExistence type="inferred from homology"/>
<feature type="domain" description="HpcH/HpaI aldolase/citrate lyase" evidence="4">
    <location>
        <begin position="27"/>
        <end position="201"/>
    </location>
</feature>
<protein>
    <submittedName>
        <fullName evidence="5">Aldolase</fullName>
    </submittedName>
</protein>
<evidence type="ECO:0000256" key="2">
    <source>
        <dbReference type="ARBA" id="ARBA00022723"/>
    </source>
</evidence>
<evidence type="ECO:0000313" key="6">
    <source>
        <dbReference type="Proteomes" id="UP000886841"/>
    </source>
</evidence>
<reference evidence="5" key="1">
    <citation type="submission" date="2020-10" db="EMBL/GenBank/DDBJ databases">
        <authorList>
            <person name="Gilroy R."/>
        </authorList>
    </citation>
    <scope>NUCLEOTIDE SEQUENCE</scope>
    <source>
        <strain evidence="5">ChiSxjej1B13-7041</strain>
    </source>
</reference>
<dbReference type="Gene3D" id="3.20.20.60">
    <property type="entry name" value="Phosphoenolpyruvate-binding domains"/>
    <property type="match status" value="1"/>
</dbReference>
<dbReference type="AlphaFoldDB" id="A0A9D1EKU3"/>
<evidence type="ECO:0000256" key="3">
    <source>
        <dbReference type="ARBA" id="ARBA00023239"/>
    </source>
</evidence>
<dbReference type="Proteomes" id="UP000886841">
    <property type="component" value="Unassembled WGS sequence"/>
</dbReference>